<dbReference type="EMBL" id="CP159373">
    <property type="protein sequence ID" value="XCN71566.1"/>
    <property type="molecule type" value="Genomic_DNA"/>
</dbReference>
<reference evidence="1" key="2">
    <citation type="submission" date="2024-06" db="EMBL/GenBank/DDBJ databases">
        <authorList>
            <person name="Plum-Jensen L.E."/>
            <person name="Schramm A."/>
            <person name="Marshall I.P.G."/>
        </authorList>
    </citation>
    <scope>NUCLEOTIDE SEQUENCE</scope>
    <source>
        <strain evidence="1">Rat1</strain>
    </source>
</reference>
<evidence type="ECO:0008006" key="2">
    <source>
        <dbReference type="Google" id="ProtNLM"/>
    </source>
</evidence>
<dbReference type="InterPro" id="IPR004155">
    <property type="entry name" value="PBS_lyase_HEAT"/>
</dbReference>
<dbReference type="InterPro" id="IPR016024">
    <property type="entry name" value="ARM-type_fold"/>
</dbReference>
<gene>
    <name evidence="1" type="ORF">Q3M24_14750</name>
</gene>
<protein>
    <recommendedName>
        <fullName evidence="2">HEAT repeat-containing protein</fullName>
    </recommendedName>
</protein>
<reference evidence="1" key="1">
    <citation type="journal article" date="2024" name="Syst. Appl. Microbiol.">
        <title>First single-strain enrichments of Electrothrix cable bacteria, description of E. aestuarii sp. nov. and E. rattekaaiensis sp. nov., and proposal of a cable bacteria taxonomy following the rules of the SeqCode.</title>
        <authorList>
            <person name="Plum-Jensen L.E."/>
            <person name="Schramm A."/>
            <person name="Marshall I.P.G."/>
        </authorList>
    </citation>
    <scope>NUCLEOTIDE SEQUENCE</scope>
    <source>
        <strain evidence="1">Rat1</strain>
    </source>
</reference>
<name>A0AAU8LQL3_9BACT</name>
<dbReference type="SUPFAM" id="SSF48371">
    <property type="entry name" value="ARM repeat"/>
    <property type="match status" value="1"/>
</dbReference>
<sequence length="290" mass="32837">MKNKKTPEKFTQNIISELTEFLEVNFDELVQLTNLNVWEGKINPDPEGIIARNAIQTLGIWGKYASSSVNTLQKYLKTNQYHIFTEDILDTLGKIGYEAKAAIPEIASYMLIKDHSSIGRNYEHYNAAIALGLINSQDAVPYLIEAIQDPNNQGPCWRALVSLGRLGAKSRSALPTLYNTFNSPEFHEYQRDMIKTITKIGPPNGKNWIIVTDFIKKQKNHQDRDHSIAYLCNMVQTSDDIEANALDFFLSLPRQVADPDICQVLKYVDTKIVTTSHQFSQNKSLQACHS</sequence>
<dbReference type="InterPro" id="IPR011989">
    <property type="entry name" value="ARM-like"/>
</dbReference>
<dbReference type="Gene3D" id="1.25.10.10">
    <property type="entry name" value="Leucine-rich Repeat Variant"/>
    <property type="match status" value="1"/>
</dbReference>
<dbReference type="Pfam" id="PF03130">
    <property type="entry name" value="HEAT_PBS"/>
    <property type="match status" value="1"/>
</dbReference>
<proteinExistence type="predicted"/>
<evidence type="ECO:0000313" key="1">
    <source>
        <dbReference type="EMBL" id="XCN71566.1"/>
    </source>
</evidence>
<organism evidence="1">
    <name type="scientific">Candidatus Electrothrix aestuarii</name>
    <dbReference type="NCBI Taxonomy" id="3062594"/>
    <lineage>
        <taxon>Bacteria</taxon>
        <taxon>Pseudomonadati</taxon>
        <taxon>Thermodesulfobacteriota</taxon>
        <taxon>Desulfobulbia</taxon>
        <taxon>Desulfobulbales</taxon>
        <taxon>Desulfobulbaceae</taxon>
        <taxon>Candidatus Electrothrix</taxon>
    </lineage>
</organism>
<dbReference type="KEGG" id="eaj:Q3M24_14750"/>
<accession>A0AAU8LQL3</accession>
<dbReference type="AlphaFoldDB" id="A0AAU8LQL3"/>